<evidence type="ECO:0000313" key="2">
    <source>
        <dbReference type="Proteomes" id="UP000251889"/>
    </source>
</evidence>
<name>A0A364Y832_9BACT</name>
<keyword evidence="2" id="KW-1185">Reference proteome</keyword>
<dbReference type="Proteomes" id="UP000251889">
    <property type="component" value="Unassembled WGS sequence"/>
</dbReference>
<protein>
    <recommendedName>
        <fullName evidence="3">DUF4595 domain-containing protein</fullName>
    </recommendedName>
</protein>
<sequence length="279" mass="32697">MRKIILQACLIAVWIPACKDDDDKKAEPPACRITVERSNMMYDPVRWEYEYDDKGNPSRIRMFNERFNFVVYAVDVYYDGVIRTDADVVNPKTILKTSYDADIFRARPSKANLSITIGSHEQVNWKTFFFFYDSKGRVIKIGEQTDHLPDDYEWDLDITYNDDDNVTMLKYEWTTGPRDPIAPTTVAAYDDHPTPYAGVNSWKFLTAYFSWDNYDPEPILTALSRNNPLDYKFGVGESTFERKMAYEYNEHGFPTKRLITNKNTQGEIHYEQTFQYDCP</sequence>
<dbReference type="AlphaFoldDB" id="A0A364Y832"/>
<organism evidence="1 2">
    <name type="scientific">Pseudochryseolinea flava</name>
    <dbReference type="NCBI Taxonomy" id="2059302"/>
    <lineage>
        <taxon>Bacteria</taxon>
        <taxon>Pseudomonadati</taxon>
        <taxon>Bacteroidota</taxon>
        <taxon>Cytophagia</taxon>
        <taxon>Cytophagales</taxon>
        <taxon>Fulvivirgaceae</taxon>
        <taxon>Pseudochryseolinea</taxon>
    </lineage>
</organism>
<accession>A0A364Y832</accession>
<proteinExistence type="predicted"/>
<dbReference type="OrthoDB" id="787235at2"/>
<dbReference type="EMBL" id="QMFY01000002">
    <property type="protein sequence ID" value="RAW02294.1"/>
    <property type="molecule type" value="Genomic_DNA"/>
</dbReference>
<reference evidence="1 2" key="1">
    <citation type="submission" date="2018-06" db="EMBL/GenBank/DDBJ databases">
        <title>Chryseolinea flavus sp. nov., a member of the phylum Bacteroidetes isolated from soil.</title>
        <authorList>
            <person name="Li Y."/>
            <person name="Wang J."/>
        </authorList>
    </citation>
    <scope>NUCLEOTIDE SEQUENCE [LARGE SCALE GENOMIC DNA]</scope>
    <source>
        <strain evidence="1 2">SDU1-6</strain>
    </source>
</reference>
<comment type="caution">
    <text evidence="1">The sequence shown here is derived from an EMBL/GenBank/DDBJ whole genome shotgun (WGS) entry which is preliminary data.</text>
</comment>
<gene>
    <name evidence="1" type="ORF">DQQ10_07095</name>
</gene>
<dbReference type="RefSeq" id="WP_112746117.1">
    <property type="nucleotide sequence ID" value="NZ_QMFY01000002.1"/>
</dbReference>
<evidence type="ECO:0008006" key="3">
    <source>
        <dbReference type="Google" id="ProtNLM"/>
    </source>
</evidence>
<evidence type="ECO:0000313" key="1">
    <source>
        <dbReference type="EMBL" id="RAW02294.1"/>
    </source>
</evidence>